<organism evidence="1">
    <name type="scientific">marine metagenome</name>
    <dbReference type="NCBI Taxonomy" id="408172"/>
    <lineage>
        <taxon>unclassified sequences</taxon>
        <taxon>metagenomes</taxon>
        <taxon>ecological metagenomes</taxon>
    </lineage>
</organism>
<dbReference type="EMBL" id="UINC01017102">
    <property type="protein sequence ID" value="SVA70666.1"/>
    <property type="molecule type" value="Genomic_DNA"/>
</dbReference>
<accession>A0A381Y0N9</accession>
<reference evidence="1" key="1">
    <citation type="submission" date="2018-05" db="EMBL/GenBank/DDBJ databases">
        <authorList>
            <person name="Lanie J.A."/>
            <person name="Ng W.-L."/>
            <person name="Kazmierczak K.M."/>
            <person name="Andrzejewski T.M."/>
            <person name="Davidsen T.M."/>
            <person name="Wayne K.J."/>
            <person name="Tettelin H."/>
            <person name="Glass J.I."/>
            <person name="Rusch D."/>
            <person name="Podicherti R."/>
            <person name="Tsui H.-C.T."/>
            <person name="Winkler M.E."/>
        </authorList>
    </citation>
    <scope>NUCLEOTIDE SEQUENCE</scope>
</reference>
<protein>
    <submittedName>
        <fullName evidence="1">Uncharacterized protein</fullName>
    </submittedName>
</protein>
<proteinExistence type="predicted"/>
<name>A0A381Y0N9_9ZZZZ</name>
<evidence type="ECO:0000313" key="1">
    <source>
        <dbReference type="EMBL" id="SVA70666.1"/>
    </source>
</evidence>
<sequence>MYNRKYTWKMVKPLFPLTILVIWAVLFEDQIWDNWSTKEPLKKFQRGDLQWEYEMDAELTNKEYQFQMVQLEGRVTDIRNDTLEIDEKLICKLDPSQSMELNNLSGKQLVTMKGRVLSYNAQTKQVRMDHGFLLNYSRNSNE</sequence>
<dbReference type="AlphaFoldDB" id="A0A381Y0N9"/>
<gene>
    <name evidence="1" type="ORF">METZ01_LOCUS123520</name>
</gene>